<evidence type="ECO:0000256" key="1">
    <source>
        <dbReference type="ARBA" id="ARBA00000085"/>
    </source>
</evidence>
<evidence type="ECO:0000256" key="9">
    <source>
        <dbReference type="SAM" id="Phobius"/>
    </source>
</evidence>
<evidence type="ECO:0000256" key="5">
    <source>
        <dbReference type="ARBA" id="ARBA00022741"/>
    </source>
</evidence>
<evidence type="ECO:0000256" key="3">
    <source>
        <dbReference type="ARBA" id="ARBA00022553"/>
    </source>
</evidence>
<keyword evidence="7" id="KW-0067">ATP-binding</keyword>
<dbReference type="RefSeq" id="WP_343055279.1">
    <property type="nucleotide sequence ID" value="NZ_JACIJK010000007.1"/>
</dbReference>
<keyword evidence="9" id="KW-0812">Transmembrane</keyword>
<dbReference type="Pfam" id="PF07568">
    <property type="entry name" value="HisKA_2"/>
    <property type="match status" value="1"/>
</dbReference>
<keyword evidence="3" id="KW-0597">Phosphoprotein</keyword>
<gene>
    <name evidence="11" type="ORF">FHS94_002651</name>
</gene>
<protein>
    <recommendedName>
        <fullName evidence="2">histidine kinase</fullName>
        <ecNumber evidence="2">2.7.13.3</ecNumber>
    </recommendedName>
</protein>
<keyword evidence="5" id="KW-0547">Nucleotide-binding</keyword>
<evidence type="ECO:0000259" key="10">
    <source>
        <dbReference type="Pfam" id="PF07568"/>
    </source>
</evidence>
<dbReference type="PANTHER" id="PTHR41523">
    <property type="entry name" value="TWO-COMPONENT SYSTEM SENSOR PROTEIN"/>
    <property type="match status" value="1"/>
</dbReference>
<comment type="caution">
    <text evidence="11">The sequence shown here is derived from an EMBL/GenBank/DDBJ whole genome shotgun (WGS) entry which is preliminary data.</text>
</comment>
<evidence type="ECO:0000313" key="12">
    <source>
        <dbReference type="Proteomes" id="UP000546200"/>
    </source>
</evidence>
<dbReference type="PANTHER" id="PTHR41523:SF8">
    <property type="entry name" value="ETHYLENE RESPONSE SENSOR PROTEIN"/>
    <property type="match status" value="1"/>
</dbReference>
<evidence type="ECO:0000256" key="4">
    <source>
        <dbReference type="ARBA" id="ARBA00022679"/>
    </source>
</evidence>
<accession>A0A7W9BF88</accession>
<keyword evidence="6 11" id="KW-0418">Kinase</keyword>
<keyword evidence="9" id="KW-0472">Membrane</keyword>
<dbReference type="GO" id="GO:0005524">
    <property type="term" value="F:ATP binding"/>
    <property type="evidence" value="ECO:0007669"/>
    <property type="project" value="UniProtKB-KW"/>
</dbReference>
<evidence type="ECO:0000313" key="11">
    <source>
        <dbReference type="EMBL" id="MBB5715796.1"/>
    </source>
</evidence>
<keyword evidence="4" id="KW-0808">Transferase</keyword>
<dbReference type="Gene3D" id="3.30.450.20">
    <property type="entry name" value="PAS domain"/>
    <property type="match status" value="1"/>
</dbReference>
<evidence type="ECO:0000256" key="8">
    <source>
        <dbReference type="SAM" id="MobiDB-lite"/>
    </source>
</evidence>
<dbReference type="Proteomes" id="UP000546200">
    <property type="component" value="Unassembled WGS sequence"/>
</dbReference>
<evidence type="ECO:0000256" key="7">
    <source>
        <dbReference type="ARBA" id="ARBA00022840"/>
    </source>
</evidence>
<dbReference type="AlphaFoldDB" id="A0A7W9BF88"/>
<keyword evidence="12" id="KW-1185">Reference proteome</keyword>
<comment type="catalytic activity">
    <reaction evidence="1">
        <text>ATP + protein L-histidine = ADP + protein N-phospho-L-histidine.</text>
        <dbReference type="EC" id="2.7.13.3"/>
    </reaction>
</comment>
<dbReference type="GO" id="GO:0004673">
    <property type="term" value="F:protein histidine kinase activity"/>
    <property type="evidence" value="ECO:0007669"/>
    <property type="project" value="UniProtKB-EC"/>
</dbReference>
<dbReference type="EC" id="2.7.13.3" evidence="2"/>
<feature type="transmembrane region" description="Helical" evidence="9">
    <location>
        <begin position="252"/>
        <end position="274"/>
    </location>
</feature>
<name>A0A7W9BF88_9SPHN</name>
<feature type="domain" description="Signal transduction histidine kinase subgroup 2 dimerisation and phosphoacceptor" evidence="10">
    <location>
        <begin position="345"/>
        <end position="420"/>
    </location>
</feature>
<proteinExistence type="predicted"/>
<evidence type="ECO:0000256" key="6">
    <source>
        <dbReference type="ARBA" id="ARBA00022777"/>
    </source>
</evidence>
<evidence type="ECO:0000256" key="2">
    <source>
        <dbReference type="ARBA" id="ARBA00012438"/>
    </source>
</evidence>
<keyword evidence="9" id="KW-1133">Transmembrane helix</keyword>
<feature type="transmembrane region" description="Helical" evidence="9">
    <location>
        <begin position="36"/>
        <end position="56"/>
    </location>
</feature>
<reference evidence="11 12" key="1">
    <citation type="submission" date="2020-08" db="EMBL/GenBank/DDBJ databases">
        <title>Genomic Encyclopedia of Type Strains, Phase IV (KMG-IV): sequencing the most valuable type-strain genomes for metagenomic binning, comparative biology and taxonomic classification.</title>
        <authorList>
            <person name="Goeker M."/>
        </authorList>
    </citation>
    <scope>NUCLEOTIDE SEQUENCE [LARGE SCALE GENOMIC DNA]</scope>
    <source>
        <strain evidence="11 12">DSM 100044</strain>
    </source>
</reference>
<organism evidence="11 12">
    <name type="scientific">Sphingomonas aerophila</name>
    <dbReference type="NCBI Taxonomy" id="1344948"/>
    <lineage>
        <taxon>Bacteria</taxon>
        <taxon>Pseudomonadati</taxon>
        <taxon>Pseudomonadota</taxon>
        <taxon>Alphaproteobacteria</taxon>
        <taxon>Sphingomonadales</taxon>
        <taxon>Sphingomonadaceae</taxon>
        <taxon>Sphingomonas</taxon>
    </lineage>
</organism>
<sequence length="538" mass="56954">MASASAIPEPVDTEEVGDTPRQARSLFTRMPTGAKLFLILSAALLPLALIAMIATLQTTRLADAEARARLRVAADESARAIAIELIGDMTALRTAAAALGSDAADAPSCARVQGVFAQQASMGTRFAIIGRNGQLLCGQPIAAPATLPPVRSGEVVATVLPGRGLVMATAAPGTGLVARALFPSDFLERLGTPSGRAGLFRTALVHDDQVLDLSPEEDFSTFARTETTSPELGIADLTLRTSVRSAPISSSFIVAMLLPLLMWAAAAGIGWFVVDRLLIRPLRQLRSAVAAFSPGEVMDPGMARDAPAQEIRELGDTFRSISRTVAAHEAGLAEGLVRQTKLTREVHHRVKNNLQVIASLINFHARGAPSADAAAAYASIQRRVDALAVVHRNHFAEMEENRGLNLRAAIGELTSSIRASAPSGSSGLGISLDVAPLFVTQDVAVAVAFLLTETIELAMTVDPAAQIRIALSQAEDDPARGILRVISRAYVESDRLHESAALRYGRVLEGLARQLRSRLHHDPLSGAYEIAISIVGRD</sequence>
<dbReference type="EMBL" id="JACIJK010000007">
    <property type="protein sequence ID" value="MBB5715796.1"/>
    <property type="molecule type" value="Genomic_DNA"/>
</dbReference>
<dbReference type="InterPro" id="IPR011495">
    <property type="entry name" value="Sig_transdc_His_kin_sub2_dim/P"/>
</dbReference>
<feature type="region of interest" description="Disordered" evidence="8">
    <location>
        <begin position="1"/>
        <end position="22"/>
    </location>
</feature>